<dbReference type="AlphaFoldDB" id="A0A9N9NW26"/>
<accession>A0A9N9NW26</accession>
<keyword evidence="3" id="KW-1185">Reference proteome</keyword>
<evidence type="ECO:0000256" key="1">
    <source>
        <dbReference type="SAM" id="MobiDB-lite"/>
    </source>
</evidence>
<reference evidence="2" key="1">
    <citation type="submission" date="2021-06" db="EMBL/GenBank/DDBJ databases">
        <authorList>
            <person name="Kallberg Y."/>
            <person name="Tangrot J."/>
            <person name="Rosling A."/>
        </authorList>
    </citation>
    <scope>NUCLEOTIDE SEQUENCE</scope>
    <source>
        <strain evidence="2">MA453B</strain>
    </source>
</reference>
<sequence>GLYGDFVSASNYSSIDLDNQNEYVSISTSESFLQDMPKSPLQVMPESALQDMPESALQDMPKSPLQDIPESLLQDLSKSPLKKFYTIRLYLFHINFNSWENNLPTY</sequence>
<name>A0A9N9NW26_9GLOM</name>
<protein>
    <submittedName>
        <fullName evidence="2">25815_t:CDS:1</fullName>
    </submittedName>
</protein>
<proteinExistence type="predicted"/>
<feature type="region of interest" description="Disordered" evidence="1">
    <location>
        <begin position="45"/>
        <end position="64"/>
    </location>
</feature>
<evidence type="ECO:0000313" key="2">
    <source>
        <dbReference type="EMBL" id="CAG8777669.1"/>
    </source>
</evidence>
<gene>
    <name evidence="2" type="ORF">DERYTH_LOCUS19307</name>
</gene>
<organism evidence="2 3">
    <name type="scientific">Dentiscutata erythropus</name>
    <dbReference type="NCBI Taxonomy" id="1348616"/>
    <lineage>
        <taxon>Eukaryota</taxon>
        <taxon>Fungi</taxon>
        <taxon>Fungi incertae sedis</taxon>
        <taxon>Mucoromycota</taxon>
        <taxon>Glomeromycotina</taxon>
        <taxon>Glomeromycetes</taxon>
        <taxon>Diversisporales</taxon>
        <taxon>Gigasporaceae</taxon>
        <taxon>Dentiscutata</taxon>
    </lineage>
</organism>
<feature type="non-terminal residue" evidence="2">
    <location>
        <position position="106"/>
    </location>
</feature>
<dbReference type="Proteomes" id="UP000789405">
    <property type="component" value="Unassembled WGS sequence"/>
</dbReference>
<comment type="caution">
    <text evidence="2">The sequence shown here is derived from an EMBL/GenBank/DDBJ whole genome shotgun (WGS) entry which is preliminary data.</text>
</comment>
<evidence type="ECO:0000313" key="3">
    <source>
        <dbReference type="Proteomes" id="UP000789405"/>
    </source>
</evidence>
<dbReference type="EMBL" id="CAJVPY010020942">
    <property type="protein sequence ID" value="CAG8777669.1"/>
    <property type="molecule type" value="Genomic_DNA"/>
</dbReference>